<evidence type="ECO:0000256" key="5">
    <source>
        <dbReference type="ARBA" id="ARBA00022842"/>
    </source>
</evidence>
<feature type="region of interest" description="Disordered" evidence="7">
    <location>
        <begin position="1"/>
        <end position="25"/>
    </location>
</feature>
<accession>A0ABN0V1N9</accession>
<dbReference type="PANTHER" id="PTHR12001">
    <property type="entry name" value="GERANYLGERANYL PYROPHOSPHATE SYNTHASE"/>
    <property type="match status" value="1"/>
</dbReference>
<dbReference type="Proteomes" id="UP001501867">
    <property type="component" value="Unassembled WGS sequence"/>
</dbReference>
<evidence type="ECO:0000256" key="2">
    <source>
        <dbReference type="ARBA" id="ARBA00006706"/>
    </source>
</evidence>
<organism evidence="8 9">
    <name type="scientific">Streptomyces polychromogenes</name>
    <dbReference type="NCBI Taxonomy" id="67342"/>
    <lineage>
        <taxon>Bacteria</taxon>
        <taxon>Bacillati</taxon>
        <taxon>Actinomycetota</taxon>
        <taxon>Actinomycetes</taxon>
        <taxon>Kitasatosporales</taxon>
        <taxon>Streptomycetaceae</taxon>
        <taxon>Streptomyces</taxon>
    </lineage>
</organism>
<sequence length="374" mass="39699">MSDVLAHHRSTPASSRQNCSPGEEEGAEVKARIEVALASFLDAKERAGAAGGAVPEQLAAVLREFIGSGGKRVRPLLCVLGWRAAGGVGLPRPVVGVAAALEMFHVVALIHDDLMDGAATRRRRPAVHRQLAQSLGAGLPRERTERLGESAAILAGDLALTWSDELLYTALTPDRLADVLPLVGAMRAEAVYGQYLDVTAAGRREGGVPLALRIARYKTATYTVQRPLHIGATLAGAPAELLEGLSAYAVPTGEAFQLRDDLLGAFGDPGRTGKSAWEDLRDGKHTVLVALARERATPAQAHVLETLLGAPALDEDGVRQLRRVLVDSGARAEVERLIAERRAQAFDALQAMALPGPVAEELACLTHRATARRH</sequence>
<dbReference type="RefSeq" id="WP_344151646.1">
    <property type="nucleotide sequence ID" value="NZ_BAAABV010000005.1"/>
</dbReference>
<keyword evidence="5" id="KW-0460">Magnesium</keyword>
<dbReference type="InterPro" id="IPR000092">
    <property type="entry name" value="Polyprenyl_synt"/>
</dbReference>
<gene>
    <name evidence="8" type="ORF">GCM10010302_05090</name>
</gene>
<keyword evidence="3 6" id="KW-0808">Transferase</keyword>
<evidence type="ECO:0000256" key="7">
    <source>
        <dbReference type="SAM" id="MobiDB-lite"/>
    </source>
</evidence>
<evidence type="ECO:0000256" key="4">
    <source>
        <dbReference type="ARBA" id="ARBA00022723"/>
    </source>
</evidence>
<dbReference type="CDD" id="cd00685">
    <property type="entry name" value="Trans_IPPS_HT"/>
    <property type="match status" value="1"/>
</dbReference>
<proteinExistence type="inferred from homology"/>
<dbReference type="EMBL" id="BAAABV010000005">
    <property type="protein sequence ID" value="GAA0270496.1"/>
    <property type="molecule type" value="Genomic_DNA"/>
</dbReference>
<dbReference type="SFLD" id="SFLDS00005">
    <property type="entry name" value="Isoprenoid_Synthase_Type_I"/>
    <property type="match status" value="1"/>
</dbReference>
<evidence type="ECO:0000256" key="3">
    <source>
        <dbReference type="ARBA" id="ARBA00022679"/>
    </source>
</evidence>
<evidence type="ECO:0000313" key="9">
    <source>
        <dbReference type="Proteomes" id="UP001501867"/>
    </source>
</evidence>
<dbReference type="Pfam" id="PF00348">
    <property type="entry name" value="polyprenyl_synt"/>
    <property type="match status" value="1"/>
</dbReference>
<evidence type="ECO:0000256" key="6">
    <source>
        <dbReference type="RuleBase" id="RU004466"/>
    </source>
</evidence>
<dbReference type="SUPFAM" id="SSF48576">
    <property type="entry name" value="Terpenoid synthases"/>
    <property type="match status" value="1"/>
</dbReference>
<evidence type="ECO:0000256" key="1">
    <source>
        <dbReference type="ARBA" id="ARBA00001946"/>
    </source>
</evidence>
<comment type="cofactor">
    <cofactor evidence="1">
        <name>Mg(2+)</name>
        <dbReference type="ChEBI" id="CHEBI:18420"/>
    </cofactor>
</comment>
<dbReference type="InterPro" id="IPR008949">
    <property type="entry name" value="Isoprenoid_synthase_dom_sf"/>
</dbReference>
<comment type="caution">
    <text evidence="8">The sequence shown here is derived from an EMBL/GenBank/DDBJ whole genome shotgun (WGS) entry which is preliminary data.</text>
</comment>
<feature type="compositionally biased region" description="Polar residues" evidence="7">
    <location>
        <begin position="11"/>
        <end position="20"/>
    </location>
</feature>
<dbReference type="PANTHER" id="PTHR12001:SF85">
    <property type="entry name" value="SHORT CHAIN ISOPRENYL DIPHOSPHATE SYNTHASE"/>
    <property type="match status" value="1"/>
</dbReference>
<evidence type="ECO:0000313" key="8">
    <source>
        <dbReference type="EMBL" id="GAA0270496.1"/>
    </source>
</evidence>
<comment type="similarity">
    <text evidence="2 6">Belongs to the FPP/GGPP synthase family.</text>
</comment>
<protein>
    <submittedName>
        <fullName evidence="8">Polyprenyl synthetase family protein</fullName>
    </submittedName>
</protein>
<keyword evidence="9" id="KW-1185">Reference proteome</keyword>
<keyword evidence="4" id="KW-0479">Metal-binding</keyword>
<dbReference type="Gene3D" id="1.10.600.10">
    <property type="entry name" value="Farnesyl Diphosphate Synthase"/>
    <property type="match status" value="1"/>
</dbReference>
<name>A0ABN0V1N9_9ACTN</name>
<reference evidence="8 9" key="1">
    <citation type="journal article" date="2019" name="Int. J. Syst. Evol. Microbiol.">
        <title>The Global Catalogue of Microorganisms (GCM) 10K type strain sequencing project: providing services to taxonomists for standard genome sequencing and annotation.</title>
        <authorList>
            <consortium name="The Broad Institute Genomics Platform"/>
            <consortium name="The Broad Institute Genome Sequencing Center for Infectious Disease"/>
            <person name="Wu L."/>
            <person name="Ma J."/>
        </authorList>
    </citation>
    <scope>NUCLEOTIDE SEQUENCE [LARGE SCALE GENOMIC DNA]</scope>
    <source>
        <strain evidence="8 9">JCM 4505</strain>
    </source>
</reference>